<evidence type="ECO:0000313" key="8">
    <source>
        <dbReference type="Proteomes" id="UP000269289"/>
    </source>
</evidence>
<dbReference type="PANTHER" id="PTHR24421:SF10">
    <property type="entry name" value="NITRATE_NITRITE SENSOR PROTEIN NARQ"/>
    <property type="match status" value="1"/>
</dbReference>
<keyword evidence="6" id="KW-1133">Transmembrane helix</keyword>
<evidence type="ECO:0000256" key="2">
    <source>
        <dbReference type="ARBA" id="ARBA00012438"/>
    </source>
</evidence>
<feature type="transmembrane region" description="Helical" evidence="6">
    <location>
        <begin position="90"/>
        <end position="111"/>
    </location>
</feature>
<dbReference type="SUPFAM" id="SSF55874">
    <property type="entry name" value="ATPase domain of HSP90 chaperone/DNA topoisomerase II/histidine kinase"/>
    <property type="match status" value="1"/>
</dbReference>
<keyword evidence="4" id="KW-0418">Kinase</keyword>
<comment type="catalytic activity">
    <reaction evidence="1">
        <text>ATP + protein L-histidine = ADP + protein N-phospho-L-histidine.</text>
        <dbReference type="EC" id="2.7.13.3"/>
    </reaction>
</comment>
<feature type="transmembrane region" description="Helical" evidence="6">
    <location>
        <begin position="123"/>
        <end position="145"/>
    </location>
</feature>
<sequence>MTPRGSPEQERGRVVVVVALVNAVLFGGIQFAQWFGWGGTVVLAARGLSADQVAAGTLLVLVVDLGCVIGTVLVAVAARVGTLSWGRRCGVVLAVAAVAAGVRAAVLGRLAARVGALDDIVDWAATAVGYGVVVTSALLFADLVAAEAAQSRARLDEELRAARLADEEIVHRRVVADRLHGRVQNRLVMLAAELDAVAADLAVEDPGRAARLRRAAERVDDISEQDVRALSHELFPVAVDVSVVRAVLALLDRLPTSTTGALELGAGYQQGTDPQVHDPFAVRDRLVVIDTIEEGVTNAVKHGRARHIAVRLDLVRGAAGTRLEGEVRDDGRGLRGRGLGLRGLERHRARLEARGGTLRLRDDPGGSGSVLRFTLPVSGSPKPARLVTRGGEPRASVP</sequence>
<accession>A0A3M2JRP0</accession>
<dbReference type="Gene3D" id="3.30.565.10">
    <property type="entry name" value="Histidine kinase-like ATPase, C-terminal domain"/>
    <property type="match status" value="1"/>
</dbReference>
<dbReference type="Proteomes" id="UP000269289">
    <property type="component" value="Unassembled WGS sequence"/>
</dbReference>
<dbReference type="OrthoDB" id="3573097at2"/>
<gene>
    <name evidence="7" type="ORF">EBM89_00875</name>
</gene>
<proteinExistence type="predicted"/>
<dbReference type="RefSeq" id="WP_122147572.1">
    <property type="nucleotide sequence ID" value="NZ_RFFI01000002.1"/>
</dbReference>
<feature type="transmembrane region" description="Helical" evidence="6">
    <location>
        <begin position="53"/>
        <end position="78"/>
    </location>
</feature>
<dbReference type="AlphaFoldDB" id="A0A3M2JRP0"/>
<keyword evidence="3" id="KW-0808">Transferase</keyword>
<dbReference type="GO" id="GO:0004673">
    <property type="term" value="F:protein histidine kinase activity"/>
    <property type="evidence" value="ECO:0007669"/>
    <property type="project" value="UniProtKB-EC"/>
</dbReference>
<dbReference type="EMBL" id="RFFI01000002">
    <property type="protein sequence ID" value="RMI14343.1"/>
    <property type="molecule type" value="Genomic_DNA"/>
</dbReference>
<dbReference type="EC" id="2.7.13.3" evidence="2"/>
<protein>
    <recommendedName>
        <fullName evidence="2">histidine kinase</fullName>
        <ecNumber evidence="2">2.7.13.3</ecNumber>
    </recommendedName>
</protein>
<name>A0A3M2JRP0_9CELL</name>
<dbReference type="PANTHER" id="PTHR24421">
    <property type="entry name" value="NITRATE/NITRITE SENSOR PROTEIN NARX-RELATED"/>
    <property type="match status" value="1"/>
</dbReference>
<dbReference type="InterPro" id="IPR050482">
    <property type="entry name" value="Sensor_HK_TwoCompSys"/>
</dbReference>
<feature type="transmembrane region" description="Helical" evidence="6">
    <location>
        <begin position="12"/>
        <end position="33"/>
    </location>
</feature>
<reference evidence="7 8" key="1">
    <citation type="submission" date="2018-10" db="EMBL/GenBank/DDBJ databases">
        <title>Isolation, diversity and antifungal activity of actinobacteria from wheat.</title>
        <authorList>
            <person name="Han C."/>
        </authorList>
    </citation>
    <scope>NUCLEOTIDE SEQUENCE [LARGE SCALE GENOMIC DNA]</scope>
    <source>
        <strain evidence="7 8">NEAU-YY56</strain>
    </source>
</reference>
<dbReference type="GO" id="GO:0000160">
    <property type="term" value="P:phosphorelay signal transduction system"/>
    <property type="evidence" value="ECO:0007669"/>
    <property type="project" value="UniProtKB-KW"/>
</dbReference>
<keyword evidence="8" id="KW-1185">Reference proteome</keyword>
<evidence type="ECO:0000256" key="6">
    <source>
        <dbReference type="SAM" id="Phobius"/>
    </source>
</evidence>
<comment type="caution">
    <text evidence="7">The sequence shown here is derived from an EMBL/GenBank/DDBJ whole genome shotgun (WGS) entry which is preliminary data.</text>
</comment>
<dbReference type="InterPro" id="IPR036890">
    <property type="entry name" value="HATPase_C_sf"/>
</dbReference>
<evidence type="ECO:0000256" key="4">
    <source>
        <dbReference type="ARBA" id="ARBA00022777"/>
    </source>
</evidence>
<evidence type="ECO:0000256" key="1">
    <source>
        <dbReference type="ARBA" id="ARBA00000085"/>
    </source>
</evidence>
<evidence type="ECO:0000313" key="7">
    <source>
        <dbReference type="EMBL" id="RMI14343.1"/>
    </source>
</evidence>
<organism evidence="7 8">
    <name type="scientific">Cellulomonas triticagri</name>
    <dbReference type="NCBI Taxonomy" id="2483352"/>
    <lineage>
        <taxon>Bacteria</taxon>
        <taxon>Bacillati</taxon>
        <taxon>Actinomycetota</taxon>
        <taxon>Actinomycetes</taxon>
        <taxon>Micrococcales</taxon>
        <taxon>Cellulomonadaceae</taxon>
        <taxon>Cellulomonas</taxon>
    </lineage>
</organism>
<evidence type="ECO:0000256" key="3">
    <source>
        <dbReference type="ARBA" id="ARBA00022679"/>
    </source>
</evidence>
<keyword evidence="5" id="KW-0902">Two-component regulatory system</keyword>
<keyword evidence="6" id="KW-0472">Membrane</keyword>
<keyword evidence="6" id="KW-0812">Transmembrane</keyword>
<evidence type="ECO:0000256" key="5">
    <source>
        <dbReference type="ARBA" id="ARBA00023012"/>
    </source>
</evidence>